<name>A0A1B6IAT6_9HEMI</name>
<dbReference type="Gene3D" id="3.30.160.60">
    <property type="entry name" value="Classic Zinc Finger"/>
    <property type="match status" value="1"/>
</dbReference>
<evidence type="ECO:0000259" key="2">
    <source>
        <dbReference type="PROSITE" id="PS50157"/>
    </source>
</evidence>
<gene>
    <name evidence="3" type="ORF">g.5310</name>
</gene>
<dbReference type="PROSITE" id="PS50157">
    <property type="entry name" value="ZINC_FINGER_C2H2_2"/>
    <property type="match status" value="1"/>
</dbReference>
<feature type="non-terminal residue" evidence="3">
    <location>
        <position position="203"/>
    </location>
</feature>
<evidence type="ECO:0000313" key="3">
    <source>
        <dbReference type="EMBL" id="JAS84056.1"/>
    </source>
</evidence>
<organism evidence="3">
    <name type="scientific">Homalodisca liturata</name>
    <dbReference type="NCBI Taxonomy" id="320908"/>
    <lineage>
        <taxon>Eukaryota</taxon>
        <taxon>Metazoa</taxon>
        <taxon>Ecdysozoa</taxon>
        <taxon>Arthropoda</taxon>
        <taxon>Hexapoda</taxon>
        <taxon>Insecta</taxon>
        <taxon>Pterygota</taxon>
        <taxon>Neoptera</taxon>
        <taxon>Paraneoptera</taxon>
        <taxon>Hemiptera</taxon>
        <taxon>Auchenorrhyncha</taxon>
        <taxon>Membracoidea</taxon>
        <taxon>Cicadellidae</taxon>
        <taxon>Cicadellinae</taxon>
        <taxon>Proconiini</taxon>
        <taxon>Homalodisca</taxon>
    </lineage>
</organism>
<dbReference type="SUPFAM" id="SSF57667">
    <property type="entry name" value="beta-beta-alpha zinc fingers"/>
    <property type="match status" value="1"/>
</dbReference>
<dbReference type="SMART" id="SM00355">
    <property type="entry name" value="ZnF_C2H2"/>
    <property type="match status" value="3"/>
</dbReference>
<dbReference type="Pfam" id="PF00096">
    <property type="entry name" value="zf-C2H2"/>
    <property type="match status" value="1"/>
</dbReference>
<evidence type="ECO:0000256" key="1">
    <source>
        <dbReference type="PROSITE-ProRule" id="PRU00042"/>
    </source>
</evidence>
<dbReference type="InterPro" id="IPR013087">
    <property type="entry name" value="Znf_C2H2_type"/>
</dbReference>
<keyword evidence="1" id="KW-0479">Metal-binding</keyword>
<dbReference type="GO" id="GO:0008270">
    <property type="term" value="F:zinc ion binding"/>
    <property type="evidence" value="ECO:0007669"/>
    <property type="project" value="UniProtKB-KW"/>
</dbReference>
<feature type="domain" description="C2H2-type" evidence="2">
    <location>
        <begin position="61"/>
        <end position="88"/>
    </location>
</feature>
<proteinExistence type="predicted"/>
<dbReference type="AlphaFoldDB" id="A0A1B6IAT6"/>
<dbReference type="PROSITE" id="PS00028">
    <property type="entry name" value="ZINC_FINGER_C2H2_1"/>
    <property type="match status" value="1"/>
</dbReference>
<dbReference type="InterPro" id="IPR036236">
    <property type="entry name" value="Znf_C2H2_sf"/>
</dbReference>
<keyword evidence="1" id="KW-0863">Zinc-finger</keyword>
<protein>
    <recommendedName>
        <fullName evidence="2">C2H2-type domain-containing protein</fullName>
    </recommendedName>
</protein>
<sequence length="203" mass="23519">GWNDVTSDSKCLEPFRAYHQTQIAVRMQQWVTNGPVFCMFCGQMKESQSMMIKHFSIDHKIQCGHCRACFTSKQQLAVHMALHNGKETSKTDHFVGQKLEGDQKRKNTCGTNKDTKDSQFVSSEDFRATKLKSRCRKQLERKQVCSTTLPRKNRSKTRFHCDKCPLLFSTRVDLTKHLCAETLNLFVCENLFEVLPFLLITKF</sequence>
<dbReference type="EMBL" id="GECU01023650">
    <property type="protein sequence ID" value="JAS84056.1"/>
    <property type="molecule type" value="Transcribed_RNA"/>
</dbReference>
<feature type="non-terminal residue" evidence="3">
    <location>
        <position position="1"/>
    </location>
</feature>
<reference evidence="3" key="1">
    <citation type="submission" date="2015-11" db="EMBL/GenBank/DDBJ databases">
        <title>De novo transcriptome assembly of four potential Pierce s Disease insect vectors from Arizona vineyards.</title>
        <authorList>
            <person name="Tassone E.E."/>
        </authorList>
    </citation>
    <scope>NUCLEOTIDE SEQUENCE</scope>
</reference>
<accession>A0A1B6IAT6</accession>
<keyword evidence="1" id="KW-0862">Zinc</keyword>